<keyword evidence="3" id="KW-1185">Reference proteome</keyword>
<organism evidence="2 3">
    <name type="scientific">Dunaliella salina</name>
    <name type="common">Green alga</name>
    <name type="synonym">Protococcus salinus</name>
    <dbReference type="NCBI Taxonomy" id="3046"/>
    <lineage>
        <taxon>Eukaryota</taxon>
        <taxon>Viridiplantae</taxon>
        <taxon>Chlorophyta</taxon>
        <taxon>core chlorophytes</taxon>
        <taxon>Chlorophyceae</taxon>
        <taxon>CS clade</taxon>
        <taxon>Chlamydomonadales</taxon>
        <taxon>Dunaliellaceae</taxon>
        <taxon>Dunaliella</taxon>
    </lineage>
</organism>
<evidence type="ECO:0000313" key="2">
    <source>
        <dbReference type="EMBL" id="KAF5843129.1"/>
    </source>
</evidence>
<feature type="region of interest" description="Disordered" evidence="1">
    <location>
        <begin position="20"/>
        <end position="144"/>
    </location>
</feature>
<reference evidence="2" key="1">
    <citation type="submission" date="2017-08" db="EMBL/GenBank/DDBJ databases">
        <authorList>
            <person name="Polle J.E."/>
            <person name="Barry K."/>
            <person name="Cushman J."/>
            <person name="Schmutz J."/>
            <person name="Tran D."/>
            <person name="Hathwaick L.T."/>
            <person name="Yim W.C."/>
            <person name="Jenkins J."/>
            <person name="Mckie-Krisberg Z.M."/>
            <person name="Prochnik S."/>
            <person name="Lindquist E."/>
            <person name="Dockter R.B."/>
            <person name="Adam C."/>
            <person name="Molina H."/>
            <person name="Bunkerborg J."/>
            <person name="Jin E."/>
            <person name="Buchheim M."/>
            <person name="Magnuson J."/>
        </authorList>
    </citation>
    <scope>NUCLEOTIDE SEQUENCE</scope>
    <source>
        <strain evidence="2">CCAP 19/18</strain>
    </source>
</reference>
<protein>
    <submittedName>
        <fullName evidence="2">Uncharacterized protein</fullName>
    </submittedName>
</protein>
<evidence type="ECO:0000256" key="1">
    <source>
        <dbReference type="SAM" id="MobiDB-lite"/>
    </source>
</evidence>
<accession>A0ABQ7H8E5</accession>
<evidence type="ECO:0000313" key="3">
    <source>
        <dbReference type="Proteomes" id="UP000815325"/>
    </source>
</evidence>
<gene>
    <name evidence="2" type="ORF">DUNSADRAFT_2166</name>
</gene>
<proteinExistence type="predicted"/>
<sequence>MCANCRSRAASDACLSMASANPMQEPSGLSGLGRVHSAGDGAEGRSPEDMELDAYTSGYDALEDGSRSEWDNPMLTPPETAPPTAEVSRASLLSLVQDLHESTPVREGTPAPPRPAKTASQPSPTPAAEDGGNKAEEKEEPDGDLVLEQEASRARLQEVEEQQQQRRNDLGGYILTLKDKMGDDGKPLVELPSNYLAMVESLLVARRHEYAALDGWLGPTRFQNLPINQLPDRHEDPRVEAGLARIKALDAKLADKETEAMIMIREADPERWAAQERVRLEKKARAVEETLK</sequence>
<name>A0ABQ7H8E5_DUNSA</name>
<dbReference type="Proteomes" id="UP000815325">
    <property type="component" value="Unassembled WGS sequence"/>
</dbReference>
<comment type="caution">
    <text evidence="2">The sequence shown here is derived from an EMBL/GenBank/DDBJ whole genome shotgun (WGS) entry which is preliminary data.</text>
</comment>
<dbReference type="EMBL" id="MU069448">
    <property type="protein sequence ID" value="KAF5843129.1"/>
    <property type="molecule type" value="Genomic_DNA"/>
</dbReference>